<reference evidence="2 3" key="1">
    <citation type="submission" date="2020-08" db="EMBL/GenBank/DDBJ databases">
        <title>Sequencing the genomes of 1000 actinobacteria strains.</title>
        <authorList>
            <person name="Klenk H.-P."/>
        </authorList>
    </citation>
    <scope>NUCLEOTIDE SEQUENCE [LARGE SCALE GENOMIC DNA]</scope>
    <source>
        <strain evidence="2 3">DSM 43675</strain>
    </source>
</reference>
<dbReference type="InterPro" id="IPR008538">
    <property type="entry name" value="Uma2"/>
</dbReference>
<name>A0A7X0G042_9ACTN</name>
<keyword evidence="3" id="KW-1185">Reference proteome</keyword>
<dbReference type="SUPFAM" id="SSF52980">
    <property type="entry name" value="Restriction endonuclease-like"/>
    <property type="match status" value="1"/>
</dbReference>
<feature type="domain" description="Putative restriction endonuclease" evidence="1">
    <location>
        <begin position="19"/>
        <end position="192"/>
    </location>
</feature>
<dbReference type="EMBL" id="JACHMQ010000001">
    <property type="protein sequence ID" value="MBB6396026.1"/>
    <property type="molecule type" value="Genomic_DNA"/>
</dbReference>
<comment type="caution">
    <text evidence="2">The sequence shown here is derived from an EMBL/GenBank/DDBJ whole genome shotgun (WGS) entry which is preliminary data.</text>
</comment>
<dbReference type="InterPro" id="IPR011335">
    <property type="entry name" value="Restrct_endonuc-II-like"/>
</dbReference>
<dbReference type="PANTHER" id="PTHR35400">
    <property type="entry name" value="SLR1083 PROTEIN"/>
    <property type="match status" value="1"/>
</dbReference>
<proteinExistence type="predicted"/>
<keyword evidence="2" id="KW-0540">Nuclease</keyword>
<dbReference type="Proteomes" id="UP000546324">
    <property type="component" value="Unassembled WGS sequence"/>
</dbReference>
<accession>A0A7X0G042</accession>
<dbReference type="Gene3D" id="3.90.1570.10">
    <property type="entry name" value="tt1808, chain A"/>
    <property type="match status" value="1"/>
</dbReference>
<dbReference type="Pfam" id="PF05685">
    <property type="entry name" value="Uma2"/>
    <property type="match status" value="1"/>
</dbReference>
<dbReference type="RefSeq" id="WP_221493158.1">
    <property type="nucleotide sequence ID" value="NZ_JACHMQ010000001.1"/>
</dbReference>
<evidence type="ECO:0000259" key="1">
    <source>
        <dbReference type="Pfam" id="PF05685"/>
    </source>
</evidence>
<gene>
    <name evidence="2" type="ORF">BKA00_002940</name>
</gene>
<evidence type="ECO:0000313" key="2">
    <source>
        <dbReference type="EMBL" id="MBB6396026.1"/>
    </source>
</evidence>
<dbReference type="InterPro" id="IPR012296">
    <property type="entry name" value="Nuclease_put_TT1808"/>
</dbReference>
<protein>
    <submittedName>
        <fullName evidence="2">Uma2 family endonuclease</fullName>
    </submittedName>
</protein>
<organism evidence="2 3">
    <name type="scientific">Actinomadura coerulea</name>
    <dbReference type="NCBI Taxonomy" id="46159"/>
    <lineage>
        <taxon>Bacteria</taxon>
        <taxon>Bacillati</taxon>
        <taxon>Actinomycetota</taxon>
        <taxon>Actinomycetes</taxon>
        <taxon>Streptosporangiales</taxon>
        <taxon>Thermomonosporaceae</taxon>
        <taxon>Actinomadura</taxon>
    </lineage>
</organism>
<sequence>MTVMVQEPLSHEDADVVLEGFLALDTPEGFRAELIDGEIVVTPPPLGDHERCIGKIIRQVIRYSAIEFECSGNKGLTVPGVEGQPDNRVIPDITFISIEKDPFQGAASWMPVEGDDAIVMVVEVTSSKPKRDREAKRIGYARAGVPFYLLVDREEDRVSLFSGPDGGDYGHMDQVPFGKPLPLPEPFEIELDTSEFG</sequence>
<evidence type="ECO:0000313" key="3">
    <source>
        <dbReference type="Proteomes" id="UP000546324"/>
    </source>
</evidence>
<dbReference type="GO" id="GO:0004519">
    <property type="term" value="F:endonuclease activity"/>
    <property type="evidence" value="ECO:0007669"/>
    <property type="project" value="UniProtKB-KW"/>
</dbReference>
<dbReference type="PANTHER" id="PTHR35400:SF3">
    <property type="entry name" value="SLL1072 PROTEIN"/>
    <property type="match status" value="1"/>
</dbReference>
<dbReference type="AlphaFoldDB" id="A0A7X0G042"/>
<dbReference type="CDD" id="cd06260">
    <property type="entry name" value="DUF820-like"/>
    <property type="match status" value="1"/>
</dbReference>
<keyword evidence="2" id="KW-0255">Endonuclease</keyword>
<keyword evidence="2" id="KW-0378">Hydrolase</keyword>